<reference evidence="6 7" key="1">
    <citation type="submission" date="2022-03" db="EMBL/GenBank/DDBJ databases">
        <title>Complete genome sequence of Lysobacter capsici VKM B-2533 and Lysobacter gummosus 10.1.1, promising sources of lytic agents.</title>
        <authorList>
            <person name="Tarlachkov S.V."/>
            <person name="Kudryakova I.V."/>
            <person name="Afoshin A.S."/>
            <person name="Leontyevskaya E.A."/>
            <person name="Leontyevskaya N.V."/>
        </authorList>
    </citation>
    <scope>NUCLEOTIDE SEQUENCE [LARGE SCALE GENOMIC DNA]</scope>
    <source>
        <strain evidence="6 7">10.1.1</strain>
    </source>
</reference>
<dbReference type="InterPro" id="IPR008475">
    <property type="entry name" value="PLipase_C_C"/>
</dbReference>
<evidence type="ECO:0000256" key="2">
    <source>
        <dbReference type="ARBA" id="ARBA00012018"/>
    </source>
</evidence>
<dbReference type="InterPro" id="IPR017767">
    <property type="entry name" value="PC-PLC"/>
</dbReference>
<dbReference type="PANTHER" id="PTHR31956">
    <property type="entry name" value="NON-SPECIFIC PHOSPHOLIPASE C4-RELATED"/>
    <property type="match status" value="1"/>
</dbReference>
<dbReference type="Proteomes" id="UP000829194">
    <property type="component" value="Chromosome"/>
</dbReference>
<proteinExistence type="inferred from homology"/>
<dbReference type="Pfam" id="PF04185">
    <property type="entry name" value="Phosphoesterase"/>
    <property type="match status" value="1"/>
</dbReference>
<organism evidence="6 7">
    <name type="scientific">Lysobacter gummosus</name>
    <dbReference type="NCBI Taxonomy" id="262324"/>
    <lineage>
        <taxon>Bacteria</taxon>
        <taxon>Pseudomonadati</taxon>
        <taxon>Pseudomonadota</taxon>
        <taxon>Gammaproteobacteria</taxon>
        <taxon>Lysobacterales</taxon>
        <taxon>Lysobacteraceae</taxon>
        <taxon>Lysobacter</taxon>
    </lineage>
</organism>
<dbReference type="EMBL" id="CP093547">
    <property type="protein sequence ID" value="UNP31050.1"/>
    <property type="molecule type" value="Genomic_DNA"/>
</dbReference>
<dbReference type="EC" id="3.1.4.3" evidence="2"/>
<dbReference type="InterPro" id="IPR019546">
    <property type="entry name" value="TAT_signal_bac_arc"/>
</dbReference>
<comment type="similarity">
    <text evidence="1">Belongs to the bacterial phospholipase C family.</text>
</comment>
<evidence type="ECO:0000256" key="4">
    <source>
        <dbReference type="ARBA" id="ARBA00022801"/>
    </source>
</evidence>
<keyword evidence="7" id="KW-1185">Reference proteome</keyword>
<gene>
    <name evidence="6" type="ORF">MOV92_07335</name>
</gene>
<evidence type="ECO:0000256" key="3">
    <source>
        <dbReference type="ARBA" id="ARBA00022729"/>
    </source>
</evidence>
<dbReference type="NCBIfam" id="TIGR01409">
    <property type="entry name" value="TAT_signal_seq"/>
    <property type="match status" value="1"/>
</dbReference>
<sequence length="700" mass="77842">MTDQPDSPRDTQRRDFLRGAAGATAAGVALNLFPPAIQKALAIPAARVTGTIRDVKHVVILMQENRSFDHYFGAMRGVRGFGDRFPIPLPSGKPVWQQATAQGREIQPYHIDTKTTSAQRIGGTPHTWPDAQAAWNNGLMDKWLPAKTERSLGHYQQADIPFQYALANAFTLCDAYHCSQQTGTNPNRLFLWTGTNNPAADRGGPAIVNTFDDSGPASEGYFWTTYPERLEQAGVSWKLYQDMDDNFSDNPLEGFRQFRAALPGSGLAEKALKTWTLEDLAADVRSGQLPQVSWLVAPAKYSEHPGPSAPIWGADYTARVLDALTADPDVWASTVLIVNFDENDGFFDHMPPPAPPSLDANNAQIGGSTVDLRGEHHTARSGPSHGTSSDPAIYYNRPYGLGPRVPMYVISPWSRGGWINSQVFDHTSVIRFLEKRFGVVEPNISAWRRAVCGDLTTAFNFFDPNHEPIPSLPDTSDADRIVAEQSRLPAPKPPAVSGAPQQERGIKPSRALPYDLHVGERVDRDNRRLRLSFANSGRVAVVFHVYDLLDPNAIPRRYTVEPGKSLHGEWSLKTHGARAYALKVFAPNGFYREFRGSLHGVNPSVTTVPDLRLRRRKLILALRNPHRKPLRLDITDQYGLYESRLERLGAGALRYRAIKLDESQQWYDFVLTDANDPEYYRRVAGRLETGEHGITDPGLI</sequence>
<dbReference type="CDD" id="cd16014">
    <property type="entry name" value="PLC"/>
    <property type="match status" value="1"/>
</dbReference>
<dbReference type="InterPro" id="IPR006311">
    <property type="entry name" value="TAT_signal"/>
</dbReference>
<dbReference type="InterPro" id="IPR007312">
    <property type="entry name" value="Phosphoesterase"/>
</dbReference>
<evidence type="ECO:0000256" key="1">
    <source>
        <dbReference type="ARBA" id="ARBA00009717"/>
    </source>
</evidence>
<protein>
    <recommendedName>
        <fullName evidence="2">phospholipase C</fullName>
        <ecNumber evidence="2">3.1.4.3</ecNumber>
    </recommendedName>
</protein>
<keyword evidence="4" id="KW-0378">Hydrolase</keyword>
<dbReference type="RefSeq" id="WP_057942225.1">
    <property type="nucleotide sequence ID" value="NZ_CP011131.1"/>
</dbReference>
<evidence type="ECO:0000259" key="5">
    <source>
        <dbReference type="Pfam" id="PF05506"/>
    </source>
</evidence>
<accession>A0ABY3XHC6</accession>
<dbReference type="PANTHER" id="PTHR31956:SF36">
    <property type="entry name" value="NON-HEMOLYTIC PHOSPHOLIPASE C"/>
    <property type="match status" value="1"/>
</dbReference>
<dbReference type="Gene3D" id="3.40.720.10">
    <property type="entry name" value="Alkaline Phosphatase, subunit A"/>
    <property type="match status" value="2"/>
</dbReference>
<name>A0ABY3XHC6_9GAMM</name>
<feature type="domain" description="Bacterial phospholipase C C-terminal" evidence="5">
    <location>
        <begin position="614"/>
        <end position="686"/>
    </location>
</feature>
<keyword evidence="3" id="KW-0732">Signal</keyword>
<dbReference type="InterPro" id="IPR017850">
    <property type="entry name" value="Alkaline_phosphatase_core_sf"/>
</dbReference>
<dbReference type="PROSITE" id="PS51318">
    <property type="entry name" value="TAT"/>
    <property type="match status" value="1"/>
</dbReference>
<evidence type="ECO:0000313" key="7">
    <source>
        <dbReference type="Proteomes" id="UP000829194"/>
    </source>
</evidence>
<evidence type="ECO:0000313" key="6">
    <source>
        <dbReference type="EMBL" id="UNP31050.1"/>
    </source>
</evidence>
<dbReference type="NCBIfam" id="TIGR03396">
    <property type="entry name" value="PC_PLC"/>
    <property type="match status" value="1"/>
</dbReference>
<feature type="domain" description="Bacterial phospholipase C C-terminal" evidence="5">
    <location>
        <begin position="508"/>
        <end position="596"/>
    </location>
</feature>
<dbReference type="Pfam" id="PF05506">
    <property type="entry name" value="PLipase_C_C"/>
    <property type="match status" value="2"/>
</dbReference>